<proteinExistence type="predicted"/>
<evidence type="ECO:0000313" key="4">
    <source>
        <dbReference type="Proteomes" id="UP000521676"/>
    </source>
</evidence>
<reference evidence="2 4" key="1">
    <citation type="submission" date="2020-06" db="EMBL/GenBank/DDBJ databases">
        <title>Anoxygenic phototrophic Chloroflexota member uses a Type I reaction center.</title>
        <authorList>
            <person name="Tsuji J.M."/>
            <person name="Shaw N.A."/>
            <person name="Nagashima S."/>
            <person name="Venkiteswaran J."/>
            <person name="Schiff S.L."/>
            <person name="Hanada S."/>
            <person name="Tank M."/>
            <person name="Neufeld J.D."/>
        </authorList>
    </citation>
    <scope>NUCLEOTIDE SEQUENCE [LARGE SCALE GENOMIC DNA]</scope>
    <source>
        <strain evidence="2">L227-S17</strain>
    </source>
</reference>
<dbReference type="Proteomes" id="UP000521676">
    <property type="component" value="Unassembled WGS sequence"/>
</dbReference>
<dbReference type="Proteomes" id="UP001431572">
    <property type="component" value="Chromosome 1"/>
</dbReference>
<evidence type="ECO:0000313" key="2">
    <source>
        <dbReference type="EMBL" id="NWJ45895.1"/>
    </source>
</evidence>
<organism evidence="2 4">
    <name type="scientific">Candidatus Chlorohelix allophototropha</name>
    <dbReference type="NCBI Taxonomy" id="3003348"/>
    <lineage>
        <taxon>Bacteria</taxon>
        <taxon>Bacillati</taxon>
        <taxon>Chloroflexota</taxon>
        <taxon>Chloroflexia</taxon>
        <taxon>Candidatus Chloroheliales</taxon>
        <taxon>Candidatus Chloroheliaceae</taxon>
        <taxon>Candidatus Chlorohelix</taxon>
    </lineage>
</organism>
<gene>
    <name evidence="2" type="ORF">HXX08_08455</name>
    <name evidence="3" type="ORF">OZ401_001035</name>
</gene>
<feature type="domain" description="NADPH-dependent FMN reductase-like" evidence="1">
    <location>
        <begin position="6"/>
        <end position="50"/>
    </location>
</feature>
<accession>A0A8T7M3G2</accession>
<name>A0A8T7M3G2_9CHLR</name>
<dbReference type="GO" id="GO:0016491">
    <property type="term" value="F:oxidoreductase activity"/>
    <property type="evidence" value="ECO:0007669"/>
    <property type="project" value="InterPro"/>
</dbReference>
<protein>
    <submittedName>
        <fullName evidence="2">NAD(P)H-dependent oxidoreductase</fullName>
    </submittedName>
</protein>
<dbReference type="Pfam" id="PF03358">
    <property type="entry name" value="FMN_red"/>
    <property type="match status" value="1"/>
</dbReference>
<dbReference type="InterPro" id="IPR005025">
    <property type="entry name" value="FMN_Rdtase-like_dom"/>
</dbReference>
<keyword evidence="5" id="KW-1185">Reference proteome</keyword>
<dbReference type="SUPFAM" id="SSF52218">
    <property type="entry name" value="Flavoproteins"/>
    <property type="match status" value="1"/>
</dbReference>
<dbReference type="EMBL" id="CP128399">
    <property type="protein sequence ID" value="WJW67757.1"/>
    <property type="molecule type" value="Genomic_DNA"/>
</dbReference>
<evidence type="ECO:0000259" key="1">
    <source>
        <dbReference type="Pfam" id="PF03358"/>
    </source>
</evidence>
<dbReference type="Gene3D" id="3.40.50.360">
    <property type="match status" value="1"/>
</dbReference>
<evidence type="ECO:0000313" key="3">
    <source>
        <dbReference type="EMBL" id="WJW67757.1"/>
    </source>
</evidence>
<dbReference type="AlphaFoldDB" id="A0A8T7M3G2"/>
<dbReference type="InterPro" id="IPR029039">
    <property type="entry name" value="Flavoprotein-like_sf"/>
</dbReference>
<reference evidence="3" key="2">
    <citation type="journal article" date="2024" name="Nature">
        <title>Anoxygenic phototroph of the Chloroflexota uses a type I reaction centre.</title>
        <authorList>
            <person name="Tsuji J.M."/>
            <person name="Shaw N.A."/>
            <person name="Nagashima S."/>
            <person name="Venkiteswaran J.J."/>
            <person name="Schiff S.L."/>
            <person name="Watanabe T."/>
            <person name="Fukui M."/>
            <person name="Hanada S."/>
            <person name="Tank M."/>
            <person name="Neufeld J.D."/>
        </authorList>
    </citation>
    <scope>NUCLEOTIDE SEQUENCE</scope>
    <source>
        <strain evidence="3">L227-S17</strain>
    </source>
</reference>
<sequence length="52" mass="5918">MSEPIHVLAFSGSLRKNSYNTALLHLARELKPADLEIEIFDLAPIPLYKQRP</sequence>
<evidence type="ECO:0000313" key="5">
    <source>
        <dbReference type="Proteomes" id="UP001431572"/>
    </source>
</evidence>
<dbReference type="EMBL" id="JACATZ010000001">
    <property type="protein sequence ID" value="NWJ45895.1"/>
    <property type="molecule type" value="Genomic_DNA"/>
</dbReference>